<protein>
    <submittedName>
        <fullName evidence="3">Ca-activated chloride channel family protein</fullName>
    </submittedName>
</protein>
<dbReference type="PANTHER" id="PTHR45737:SF6">
    <property type="entry name" value="VON WILLEBRAND FACTOR A DOMAIN-CONTAINING PROTEIN 5A"/>
    <property type="match status" value="1"/>
</dbReference>
<proteinExistence type="predicted"/>
<dbReference type="PROSITE" id="PS51468">
    <property type="entry name" value="VIT"/>
    <property type="match status" value="1"/>
</dbReference>
<sequence>MTISVTPMDAAEIDRIRILPDAGLGCLHTDRGNLPLDRLDVRASISGLVARTTVTTEFVNAFDTALEATYIFPLPDRAAVTGMTMTADGRTVIAELRERAAAREVYDRAIESGRRASIAEEERPDVFTMRAGNIPPGERVTVELILVGPLPWEDGAATFRFPLVVAPRYVPGTPLPGPAVGSGQVVDTDAVPDASRITPPVLLPGFPNPLRLTVGVDIDPAGLGLGEIRSSLHTVTREGTRIEIAPGERADRDFILRLPYAGDGSGSMCVPDDPDDPDGTFQLVLLPPDDDGGTVRERDVVLLLDRSGSMGGWKMVAARRAAARVVDTLTAGDRFAVLTFDNVVDRPADLGGGLSDASDRHRFRAVEHLSRADARGGTELLTPLREGLTLLAGSTGRDRVLVLVTDGQVGNEDQILAEITPLIGTTRVHAVGIDRAVNAGFLGRIAALGAGRCELVESEDRLDEAMERIHRRIAAPALTDVTVAGEGFTVEAAAPRTVFPGVPLVVFGRYTGAAGTALTVRGRDRDEREFVRRVPVSHCAAPAVTAQWARARLRELEDRYVAGESDLEKSIVATSLRYGVLCRFTAFVAVDSRVVNEGGETRRVTQPVEAPSGWDMFASATLEATPLAVSPPPFALADAAAPPPAPGGAGIAPRARTGPAPFAAMPASVMASGRAGRATAHKSAGLAVVDLRPVVEVEAGRLRDAEGRPARERRDLLADLASRLGALIEGVPGDGLKGLRDLVERLRADGGLEEKWALARATLEAFASPPEHKAFWKR</sequence>
<dbReference type="Gene3D" id="3.40.50.410">
    <property type="entry name" value="von Willebrand factor, type A domain"/>
    <property type="match status" value="1"/>
</dbReference>
<dbReference type="PROSITE" id="PS50234">
    <property type="entry name" value="VWFA"/>
    <property type="match status" value="1"/>
</dbReference>
<dbReference type="SMART" id="SM00609">
    <property type="entry name" value="VIT"/>
    <property type="match status" value="1"/>
</dbReference>
<dbReference type="AlphaFoldDB" id="A0A7W7HYL4"/>
<name>A0A7W7HYL4_9ACTN</name>
<dbReference type="RefSeq" id="WP_184994524.1">
    <property type="nucleotide sequence ID" value="NZ_BOMK01000010.1"/>
</dbReference>
<dbReference type="InterPro" id="IPR002035">
    <property type="entry name" value="VWF_A"/>
</dbReference>
<dbReference type="Pfam" id="PF08487">
    <property type="entry name" value="VIT"/>
    <property type="match status" value="1"/>
</dbReference>
<evidence type="ECO:0000259" key="1">
    <source>
        <dbReference type="PROSITE" id="PS50234"/>
    </source>
</evidence>
<gene>
    <name evidence="3" type="ORF">BJ971_003743</name>
</gene>
<evidence type="ECO:0000313" key="3">
    <source>
        <dbReference type="EMBL" id="MBB4763187.1"/>
    </source>
</evidence>
<feature type="domain" description="VIT" evidence="2">
    <location>
        <begin position="20"/>
        <end position="148"/>
    </location>
</feature>
<dbReference type="Proteomes" id="UP000578112">
    <property type="component" value="Unassembled WGS sequence"/>
</dbReference>
<reference evidence="3 4" key="1">
    <citation type="submission" date="2020-08" db="EMBL/GenBank/DDBJ databases">
        <title>Sequencing the genomes of 1000 actinobacteria strains.</title>
        <authorList>
            <person name="Klenk H.-P."/>
        </authorList>
    </citation>
    <scope>NUCLEOTIDE SEQUENCE [LARGE SCALE GENOMIC DNA]</scope>
    <source>
        <strain evidence="3 4">DSM 43149</strain>
    </source>
</reference>
<evidence type="ECO:0000313" key="4">
    <source>
        <dbReference type="Proteomes" id="UP000578112"/>
    </source>
</evidence>
<organism evidence="3 4">
    <name type="scientific">Actinoplanes digitatis</name>
    <dbReference type="NCBI Taxonomy" id="1868"/>
    <lineage>
        <taxon>Bacteria</taxon>
        <taxon>Bacillati</taxon>
        <taxon>Actinomycetota</taxon>
        <taxon>Actinomycetes</taxon>
        <taxon>Micromonosporales</taxon>
        <taxon>Micromonosporaceae</taxon>
        <taxon>Actinoplanes</taxon>
    </lineage>
</organism>
<keyword evidence="4" id="KW-1185">Reference proteome</keyword>
<dbReference type="EMBL" id="JACHNH010000001">
    <property type="protein sequence ID" value="MBB4763187.1"/>
    <property type="molecule type" value="Genomic_DNA"/>
</dbReference>
<dbReference type="Pfam" id="PF00092">
    <property type="entry name" value="VWA"/>
    <property type="match status" value="1"/>
</dbReference>
<feature type="domain" description="VWFA" evidence="1">
    <location>
        <begin position="299"/>
        <end position="473"/>
    </location>
</feature>
<dbReference type="InterPro" id="IPR036465">
    <property type="entry name" value="vWFA_dom_sf"/>
</dbReference>
<dbReference type="SMART" id="SM00327">
    <property type="entry name" value="VWA"/>
    <property type="match status" value="1"/>
</dbReference>
<dbReference type="PANTHER" id="PTHR45737">
    <property type="entry name" value="VON WILLEBRAND FACTOR A DOMAIN-CONTAINING PROTEIN 5A"/>
    <property type="match status" value="1"/>
</dbReference>
<dbReference type="SUPFAM" id="SSF53300">
    <property type="entry name" value="vWA-like"/>
    <property type="match status" value="1"/>
</dbReference>
<accession>A0A7W7HYL4</accession>
<evidence type="ECO:0000259" key="2">
    <source>
        <dbReference type="PROSITE" id="PS51468"/>
    </source>
</evidence>
<comment type="caution">
    <text evidence="3">The sequence shown here is derived from an EMBL/GenBank/DDBJ whole genome shotgun (WGS) entry which is preliminary data.</text>
</comment>
<dbReference type="InterPro" id="IPR013694">
    <property type="entry name" value="VIT"/>
</dbReference>